<dbReference type="SMART" id="SM01321">
    <property type="entry name" value="Y1_Tnp"/>
    <property type="match status" value="1"/>
</dbReference>
<protein>
    <submittedName>
        <fullName evidence="2">Transposase IS200</fullName>
    </submittedName>
</protein>
<dbReference type="EMBL" id="AWQQ01000024">
    <property type="protein sequence ID" value="PHJ39290.1"/>
    <property type="molecule type" value="Genomic_DNA"/>
</dbReference>
<dbReference type="OrthoDB" id="9798161at2"/>
<comment type="caution">
    <text evidence="2">The sequence shown here is derived from an EMBL/GenBank/DDBJ whole genome shotgun (WGS) entry which is preliminary data.</text>
</comment>
<keyword evidence="3" id="KW-1185">Reference proteome</keyword>
<dbReference type="GO" id="GO:0006313">
    <property type="term" value="P:DNA transposition"/>
    <property type="evidence" value="ECO:0007669"/>
    <property type="project" value="InterPro"/>
</dbReference>
<feature type="domain" description="Transposase IS200-like" evidence="1">
    <location>
        <begin position="11"/>
        <end position="130"/>
    </location>
</feature>
<dbReference type="Pfam" id="PF01797">
    <property type="entry name" value="Y1_Tnp"/>
    <property type="match status" value="1"/>
</dbReference>
<accession>A0A2C6LL19</accession>
<evidence type="ECO:0000313" key="2">
    <source>
        <dbReference type="EMBL" id="PHJ39290.1"/>
    </source>
</evidence>
<dbReference type="RefSeq" id="WP_099082254.1">
    <property type="nucleotide sequence ID" value="NZ_AWQQ01000024.1"/>
</dbReference>
<dbReference type="InterPro" id="IPR036515">
    <property type="entry name" value="Transposase_17_sf"/>
</dbReference>
<sequence>MDKVKSTRHSRYHINYHIVWIPKYRRKVLVGHVASRAEEILRQIAKAMAWEIVALEVMPDHVHLFVSAPPKFSPADIVKRFKGVSARQLLLEFPELAKRTGQGTLWAPSYYIGTAGAVSAEIIKRYIEECQDH</sequence>
<evidence type="ECO:0000259" key="1">
    <source>
        <dbReference type="SMART" id="SM01321"/>
    </source>
</evidence>
<dbReference type="PANTHER" id="PTHR33360:SF2">
    <property type="entry name" value="TRANSPOSASE FOR INSERTION SEQUENCE ELEMENT IS200"/>
    <property type="match status" value="1"/>
</dbReference>
<name>A0A2C6LL19_9FIRM</name>
<dbReference type="SUPFAM" id="SSF143422">
    <property type="entry name" value="Transposase IS200-like"/>
    <property type="match status" value="1"/>
</dbReference>
<dbReference type="PANTHER" id="PTHR33360">
    <property type="entry name" value="TRANSPOSASE FOR INSERTION SEQUENCE ELEMENT IS200"/>
    <property type="match status" value="1"/>
</dbReference>
<reference evidence="2 3" key="1">
    <citation type="submission" date="2013-09" db="EMBL/GenBank/DDBJ databases">
        <title>Biodegradation of hydrocarbons in the deep terrestrial subsurface : characterization of a microbial consortium composed of two Desulfotomaculum species originating from a deep geological formation.</title>
        <authorList>
            <person name="Aullo T."/>
            <person name="Berlendis S."/>
            <person name="Lascourreges J.-F."/>
            <person name="Dessort D."/>
            <person name="Saint-Laurent S."/>
            <person name="Schraauwers B."/>
            <person name="Mas J."/>
            <person name="Magot M."/>
            <person name="Ranchou-Peyruse A."/>
        </authorList>
    </citation>
    <scope>NUCLEOTIDE SEQUENCE [LARGE SCALE GENOMIC DNA]</scope>
    <source>
        <strain evidence="2 3">Bs107</strain>
    </source>
</reference>
<dbReference type="NCBIfam" id="NF033573">
    <property type="entry name" value="transpos_IS200"/>
    <property type="match status" value="1"/>
</dbReference>
<dbReference type="Proteomes" id="UP000222564">
    <property type="component" value="Unassembled WGS sequence"/>
</dbReference>
<dbReference type="GO" id="GO:0003677">
    <property type="term" value="F:DNA binding"/>
    <property type="evidence" value="ECO:0007669"/>
    <property type="project" value="InterPro"/>
</dbReference>
<dbReference type="GO" id="GO:0004803">
    <property type="term" value="F:transposase activity"/>
    <property type="evidence" value="ECO:0007669"/>
    <property type="project" value="InterPro"/>
</dbReference>
<proteinExistence type="predicted"/>
<dbReference type="Gene3D" id="3.30.70.1290">
    <property type="entry name" value="Transposase IS200-like"/>
    <property type="match status" value="1"/>
</dbReference>
<dbReference type="AlphaFoldDB" id="A0A2C6LL19"/>
<gene>
    <name evidence="2" type="ORF">P378_03755</name>
</gene>
<dbReference type="InterPro" id="IPR002686">
    <property type="entry name" value="Transposase_17"/>
</dbReference>
<organism evidence="2 3">
    <name type="scientific">Desulforamulus profundi</name>
    <dbReference type="NCBI Taxonomy" id="1383067"/>
    <lineage>
        <taxon>Bacteria</taxon>
        <taxon>Bacillati</taxon>
        <taxon>Bacillota</taxon>
        <taxon>Clostridia</taxon>
        <taxon>Eubacteriales</taxon>
        <taxon>Peptococcaceae</taxon>
        <taxon>Desulforamulus</taxon>
    </lineage>
</organism>
<evidence type="ECO:0000313" key="3">
    <source>
        <dbReference type="Proteomes" id="UP000222564"/>
    </source>
</evidence>